<name>A0ABS8SIZ4_DATST</name>
<dbReference type="Proteomes" id="UP000823775">
    <property type="component" value="Unassembled WGS sequence"/>
</dbReference>
<proteinExistence type="predicted"/>
<organism evidence="1 2">
    <name type="scientific">Datura stramonium</name>
    <name type="common">Jimsonweed</name>
    <name type="synonym">Common thornapple</name>
    <dbReference type="NCBI Taxonomy" id="4076"/>
    <lineage>
        <taxon>Eukaryota</taxon>
        <taxon>Viridiplantae</taxon>
        <taxon>Streptophyta</taxon>
        <taxon>Embryophyta</taxon>
        <taxon>Tracheophyta</taxon>
        <taxon>Spermatophyta</taxon>
        <taxon>Magnoliopsida</taxon>
        <taxon>eudicotyledons</taxon>
        <taxon>Gunneridae</taxon>
        <taxon>Pentapetalae</taxon>
        <taxon>asterids</taxon>
        <taxon>lamiids</taxon>
        <taxon>Solanales</taxon>
        <taxon>Solanaceae</taxon>
        <taxon>Solanoideae</taxon>
        <taxon>Datureae</taxon>
        <taxon>Datura</taxon>
    </lineage>
</organism>
<sequence length="120" mass="13046">WTLYSGQGSTAAVLAVIFEISPGGTPTVITVSLQLTSYHYSSPPNQVVPSAVPLDYKGSFRALDVGYNEECFNPPQLSDLAEIIFLPYILWMVEESSSLICATGCFLPSTRAGFNFDFLP</sequence>
<reference evidence="1 2" key="1">
    <citation type="journal article" date="2021" name="BMC Genomics">
        <title>Datura genome reveals duplications of psychoactive alkaloid biosynthetic genes and high mutation rate following tissue culture.</title>
        <authorList>
            <person name="Rajewski A."/>
            <person name="Carter-House D."/>
            <person name="Stajich J."/>
            <person name="Litt A."/>
        </authorList>
    </citation>
    <scope>NUCLEOTIDE SEQUENCE [LARGE SCALE GENOMIC DNA]</scope>
    <source>
        <strain evidence="1">AR-01</strain>
    </source>
</reference>
<dbReference type="EMBL" id="JACEIK010000541">
    <property type="protein sequence ID" value="MCD7458793.1"/>
    <property type="molecule type" value="Genomic_DNA"/>
</dbReference>
<protein>
    <submittedName>
        <fullName evidence="1">Uncharacterized protein</fullName>
    </submittedName>
</protein>
<accession>A0ABS8SIZ4</accession>
<gene>
    <name evidence="1" type="ORF">HAX54_039197</name>
</gene>
<comment type="caution">
    <text evidence="1">The sequence shown here is derived from an EMBL/GenBank/DDBJ whole genome shotgun (WGS) entry which is preliminary data.</text>
</comment>
<evidence type="ECO:0000313" key="2">
    <source>
        <dbReference type="Proteomes" id="UP000823775"/>
    </source>
</evidence>
<keyword evidence="2" id="KW-1185">Reference proteome</keyword>
<evidence type="ECO:0000313" key="1">
    <source>
        <dbReference type="EMBL" id="MCD7458793.1"/>
    </source>
</evidence>
<feature type="non-terminal residue" evidence="1">
    <location>
        <position position="1"/>
    </location>
</feature>